<dbReference type="EMBL" id="CP021056">
    <property type="protein sequence ID" value="QXE24278.1"/>
    <property type="molecule type" value="Genomic_DNA"/>
</dbReference>
<dbReference type="Proteomes" id="UP000683511">
    <property type="component" value="Chromosome"/>
</dbReference>
<reference evidence="1" key="1">
    <citation type="submission" date="2017-04" db="EMBL/GenBank/DDBJ databases">
        <title>Genome deletions in a multicellular cyanobacterial endosymbiont for morphological adaptation in marine diatoms.</title>
        <authorList>
            <person name="Wang Y."/>
            <person name="Gao H."/>
            <person name="Li R."/>
            <person name="Xu X."/>
        </authorList>
    </citation>
    <scope>NUCLEOTIDE SEQUENCE</scope>
    <source>
        <strain evidence="1">FACHB 800</strain>
    </source>
</reference>
<sequence>MSKAKSLTLDKPPYREIKIVAKINPQIFHRIWGFRFNLISVLN</sequence>
<protein>
    <submittedName>
        <fullName evidence="1">Uncharacterized protein</fullName>
    </submittedName>
</protein>
<gene>
    <name evidence="1" type="ORF">B6N60_02982</name>
</gene>
<evidence type="ECO:0000313" key="1">
    <source>
        <dbReference type="EMBL" id="QXE24278.1"/>
    </source>
</evidence>
<dbReference type="AlphaFoldDB" id="A0A975TA63"/>
<dbReference type="KEGG" id="rsin:B6N60_02982"/>
<name>A0A975TA63_9NOST</name>
<keyword evidence="2" id="KW-1185">Reference proteome</keyword>
<organism evidence="1 2">
    <name type="scientific">Richelia sinica FACHB-800</name>
    <dbReference type="NCBI Taxonomy" id="1357546"/>
    <lineage>
        <taxon>Bacteria</taxon>
        <taxon>Bacillati</taxon>
        <taxon>Cyanobacteriota</taxon>
        <taxon>Cyanophyceae</taxon>
        <taxon>Nostocales</taxon>
        <taxon>Nostocaceae</taxon>
        <taxon>Richelia</taxon>
    </lineage>
</organism>
<evidence type="ECO:0000313" key="2">
    <source>
        <dbReference type="Proteomes" id="UP000683511"/>
    </source>
</evidence>
<accession>A0A975TA63</accession>
<proteinExistence type="predicted"/>